<dbReference type="Pfam" id="PF01594">
    <property type="entry name" value="AI-2E_transport"/>
    <property type="match status" value="1"/>
</dbReference>
<evidence type="ECO:0000256" key="2">
    <source>
        <dbReference type="ARBA" id="ARBA00009773"/>
    </source>
</evidence>
<evidence type="ECO:0000256" key="1">
    <source>
        <dbReference type="ARBA" id="ARBA00004141"/>
    </source>
</evidence>
<feature type="transmembrane region" description="Helical" evidence="6">
    <location>
        <begin position="212"/>
        <end position="237"/>
    </location>
</feature>
<dbReference type="EMBL" id="LR590481">
    <property type="protein sequence ID" value="VTQ83699.1"/>
    <property type="molecule type" value="Genomic_DNA"/>
</dbReference>
<evidence type="ECO:0000256" key="3">
    <source>
        <dbReference type="ARBA" id="ARBA00022692"/>
    </source>
</evidence>
<dbReference type="GO" id="GO:0016020">
    <property type="term" value="C:membrane"/>
    <property type="evidence" value="ECO:0007669"/>
    <property type="project" value="UniProtKB-SubCell"/>
</dbReference>
<protein>
    <submittedName>
        <fullName evidence="7">Sporulation integral membrane protein YtvI</fullName>
    </submittedName>
</protein>
<dbReference type="PANTHER" id="PTHR21716:SF68">
    <property type="entry name" value="TRANSPORT PROTEIN YTVI-RELATED"/>
    <property type="match status" value="1"/>
</dbReference>
<dbReference type="NCBIfam" id="TIGR02872">
    <property type="entry name" value="spore_ytvI"/>
    <property type="match status" value="1"/>
</dbReference>
<dbReference type="OrthoDB" id="9774361at2"/>
<dbReference type="RefSeq" id="WP_138209206.1">
    <property type="nucleotide sequence ID" value="NZ_CBCRUQ010000008.1"/>
</dbReference>
<sequence length="348" mass="39739">MEGVPQKIDRIILFFLVYTISFVVFFGTLKYTYLFLIALIFAMILRKPTRFLMNKCKINSTLACLTTNVVFFTIIFVILYFSITSISHEIIQFGKNAQGYVTSNKDKIYALFEEIQHRYNNIDPTLINDIKSYAYNFVSKYSGSIMDFSARTVTFAIGIISNLPYLMMVVFFSIIATYFFTKDMVMEKGFAKLYKFKEKKYIHIYSEAKKKLLNYMISYLIIISLTFIETLIVFLALDIKYAVILSIISGIADILPVLGVGTIYTPLVIFYWITGNKFTAIALIISYAIISAIRQIVEPKLVSSSLGIHPVAVIAAIFIGLTVNGVMGMIYFMFLVVFYNLLKQVDVL</sequence>
<dbReference type="InterPro" id="IPR002549">
    <property type="entry name" value="AI-2E-like"/>
</dbReference>
<gene>
    <name evidence="7" type="primary">ytvI</name>
    <name evidence="7" type="ORF">NCTC503_00402</name>
</gene>
<name>A0A4U9QYQ4_HATHI</name>
<dbReference type="KEGG" id="hhw:NCTC503_00402"/>
<keyword evidence="3 6" id="KW-0812">Transmembrane</keyword>
<feature type="transmembrane region" description="Helical" evidence="6">
    <location>
        <begin position="62"/>
        <end position="83"/>
    </location>
</feature>
<keyword evidence="5 6" id="KW-0472">Membrane</keyword>
<keyword evidence="8" id="KW-1185">Reference proteome</keyword>
<dbReference type="GO" id="GO:0055085">
    <property type="term" value="P:transmembrane transport"/>
    <property type="evidence" value="ECO:0007669"/>
    <property type="project" value="TreeGrafter"/>
</dbReference>
<organism evidence="7 8">
    <name type="scientific">Hathewaya histolytica</name>
    <name type="common">Clostridium histolyticum</name>
    <dbReference type="NCBI Taxonomy" id="1498"/>
    <lineage>
        <taxon>Bacteria</taxon>
        <taxon>Bacillati</taxon>
        <taxon>Bacillota</taxon>
        <taxon>Clostridia</taxon>
        <taxon>Eubacteriales</taxon>
        <taxon>Clostridiaceae</taxon>
        <taxon>Hathewaya</taxon>
    </lineage>
</organism>
<proteinExistence type="inferred from homology"/>
<keyword evidence="4 6" id="KW-1133">Transmembrane helix</keyword>
<reference evidence="7 8" key="1">
    <citation type="submission" date="2019-05" db="EMBL/GenBank/DDBJ databases">
        <authorList>
            <consortium name="Pathogen Informatics"/>
        </authorList>
    </citation>
    <scope>NUCLEOTIDE SEQUENCE [LARGE SCALE GENOMIC DNA]</scope>
    <source>
        <strain evidence="7 8">NCTC503</strain>
    </source>
</reference>
<feature type="transmembrane region" description="Helical" evidence="6">
    <location>
        <begin position="243"/>
        <end position="271"/>
    </location>
</feature>
<evidence type="ECO:0000256" key="4">
    <source>
        <dbReference type="ARBA" id="ARBA00022989"/>
    </source>
</evidence>
<feature type="transmembrane region" description="Helical" evidence="6">
    <location>
        <begin position="155"/>
        <end position="180"/>
    </location>
</feature>
<dbReference type="PANTHER" id="PTHR21716">
    <property type="entry name" value="TRANSMEMBRANE PROTEIN"/>
    <property type="match status" value="1"/>
</dbReference>
<comment type="subcellular location">
    <subcellularLocation>
        <location evidence="1">Membrane</location>
        <topology evidence="1">Multi-pass membrane protein</topology>
    </subcellularLocation>
</comment>
<evidence type="ECO:0000313" key="8">
    <source>
        <dbReference type="Proteomes" id="UP000308489"/>
    </source>
</evidence>
<comment type="similarity">
    <text evidence="2">Belongs to the autoinducer-2 exporter (AI-2E) (TC 2.A.86) family.</text>
</comment>
<feature type="transmembrane region" description="Helical" evidence="6">
    <location>
        <begin position="309"/>
        <end position="342"/>
    </location>
</feature>
<evidence type="ECO:0000313" key="7">
    <source>
        <dbReference type="EMBL" id="VTQ83699.1"/>
    </source>
</evidence>
<dbReference type="Proteomes" id="UP000308489">
    <property type="component" value="Chromosome 1"/>
</dbReference>
<feature type="transmembrane region" description="Helical" evidence="6">
    <location>
        <begin position="278"/>
        <end position="297"/>
    </location>
</feature>
<evidence type="ECO:0000256" key="5">
    <source>
        <dbReference type="ARBA" id="ARBA00023136"/>
    </source>
</evidence>
<dbReference type="InterPro" id="IPR014227">
    <property type="entry name" value="YtvI-like"/>
</dbReference>
<evidence type="ECO:0000256" key="6">
    <source>
        <dbReference type="SAM" id="Phobius"/>
    </source>
</evidence>
<dbReference type="AlphaFoldDB" id="A0A4U9QYQ4"/>
<accession>A0A4U9QYQ4</accession>
<feature type="transmembrane region" description="Helical" evidence="6">
    <location>
        <begin position="12"/>
        <end position="41"/>
    </location>
</feature>